<evidence type="ECO:0000313" key="7">
    <source>
        <dbReference type="Proteomes" id="UP001310386"/>
    </source>
</evidence>
<dbReference type="Gene3D" id="3.40.50.10950">
    <property type="match status" value="1"/>
</dbReference>
<comment type="similarity">
    <text evidence="2">Belongs to the phosphate acetyltransferase and butyryltransferase family.</text>
</comment>
<feature type="domain" description="Phosphate acetyl/butaryl transferase" evidence="5">
    <location>
        <begin position="6"/>
        <end position="329"/>
    </location>
</feature>
<evidence type="ECO:0000256" key="2">
    <source>
        <dbReference type="ARBA" id="ARBA00005656"/>
    </source>
</evidence>
<evidence type="ECO:0000256" key="4">
    <source>
        <dbReference type="ARBA" id="ARBA00023315"/>
    </source>
</evidence>
<evidence type="ECO:0000256" key="3">
    <source>
        <dbReference type="ARBA" id="ARBA00022679"/>
    </source>
</evidence>
<keyword evidence="3" id="KW-0808">Transferase</keyword>
<dbReference type="Pfam" id="PF01515">
    <property type="entry name" value="PTA_PTB"/>
    <property type="match status" value="1"/>
</dbReference>
<evidence type="ECO:0000259" key="5">
    <source>
        <dbReference type="Pfam" id="PF01515"/>
    </source>
</evidence>
<comment type="caution">
    <text evidence="6">The sequence shown here is derived from an EMBL/GenBank/DDBJ whole genome shotgun (WGS) entry which is preliminary data.</text>
</comment>
<protein>
    <submittedName>
        <fullName evidence="6">Phosphotransacetylase</fullName>
    </submittedName>
</protein>
<reference evidence="6" key="1">
    <citation type="submission" date="2023-12" db="EMBL/GenBank/DDBJ databases">
        <title>Fervidustalea candida gen. nov., sp. nov., a novel member of the family Paenibacillaceae isolated from a geothermal area.</title>
        <authorList>
            <person name="Li W.-J."/>
            <person name="Jiao J.-Y."/>
            <person name="Chen Y."/>
        </authorList>
    </citation>
    <scope>NUCLEOTIDE SEQUENCE</scope>
    <source>
        <strain evidence="6">SYSU GA230002</strain>
    </source>
</reference>
<dbReference type="InterPro" id="IPR012147">
    <property type="entry name" value="P_Ac_Bu_trans"/>
</dbReference>
<evidence type="ECO:0000256" key="1">
    <source>
        <dbReference type="ARBA" id="ARBA00000705"/>
    </source>
</evidence>
<dbReference type="SUPFAM" id="SSF53659">
    <property type="entry name" value="Isocitrate/Isopropylmalate dehydrogenase-like"/>
    <property type="match status" value="1"/>
</dbReference>
<dbReference type="InterPro" id="IPR042113">
    <property type="entry name" value="P_AcTrfase_dom1"/>
</dbReference>
<dbReference type="Gene3D" id="3.40.50.10750">
    <property type="entry name" value="Isocitrate/Isopropylmalate dehydrogenase-like"/>
    <property type="match status" value="1"/>
</dbReference>
<keyword evidence="4" id="KW-0012">Acyltransferase</keyword>
<dbReference type="PANTHER" id="PTHR43356">
    <property type="entry name" value="PHOSPHATE ACETYLTRANSFERASE"/>
    <property type="match status" value="1"/>
</dbReference>
<dbReference type="InterPro" id="IPR050500">
    <property type="entry name" value="Phos_Acetyltrans/Butyryltrans"/>
</dbReference>
<dbReference type="RefSeq" id="WP_371753081.1">
    <property type="nucleotide sequence ID" value="NZ_JAYJLD010000005.1"/>
</dbReference>
<name>A0ABU5ZIN3_9BACL</name>
<dbReference type="NCBIfam" id="NF007233">
    <property type="entry name" value="PRK09653.1"/>
    <property type="match status" value="1"/>
</dbReference>
<dbReference type="EMBL" id="JAYJLD010000005">
    <property type="protein sequence ID" value="MEB3100965.1"/>
    <property type="molecule type" value="Genomic_DNA"/>
</dbReference>
<evidence type="ECO:0000313" key="6">
    <source>
        <dbReference type="EMBL" id="MEB3100965.1"/>
    </source>
</evidence>
<keyword evidence="7" id="KW-1185">Reference proteome</keyword>
<comment type="catalytic activity">
    <reaction evidence="1">
        <text>acetyl-CoA + phosphate = acetyl phosphate + CoA</text>
        <dbReference type="Rhea" id="RHEA:19521"/>
        <dbReference type="ChEBI" id="CHEBI:22191"/>
        <dbReference type="ChEBI" id="CHEBI:43474"/>
        <dbReference type="ChEBI" id="CHEBI:57287"/>
        <dbReference type="ChEBI" id="CHEBI:57288"/>
        <dbReference type="EC" id="2.3.1.8"/>
    </reaction>
</comment>
<dbReference type="Proteomes" id="UP001310386">
    <property type="component" value="Unassembled WGS sequence"/>
</dbReference>
<proteinExistence type="inferred from homology"/>
<gene>
    <name evidence="6" type="ORF">VF724_04740</name>
</gene>
<dbReference type="PIRSF" id="PIRSF000428">
    <property type="entry name" value="P_Ac_trans"/>
    <property type="match status" value="1"/>
</dbReference>
<dbReference type="InterPro" id="IPR042112">
    <property type="entry name" value="P_AcTrfase_dom2"/>
</dbReference>
<organism evidence="6 7">
    <name type="scientific">Ferviditalea candida</name>
    <dbReference type="NCBI Taxonomy" id="3108399"/>
    <lineage>
        <taxon>Bacteria</taxon>
        <taxon>Bacillati</taxon>
        <taxon>Bacillota</taxon>
        <taxon>Bacilli</taxon>
        <taxon>Bacillales</taxon>
        <taxon>Paenibacillaceae</taxon>
        <taxon>Ferviditalea</taxon>
    </lineage>
</organism>
<accession>A0ABU5ZIN3</accession>
<dbReference type="PANTHER" id="PTHR43356:SF3">
    <property type="entry name" value="PHOSPHATE ACETYLTRANSFERASE"/>
    <property type="match status" value="1"/>
</dbReference>
<sequence>MQTKLEDVRMRAFQATCRIVLVDGGDERVLQASAFVQRTSAIQPVLLGNRELISNHIRSLGLPIQPEIIDPQESGLVDRFVPVYQEKMRSKGKAVPEYESAAERLKNPSYFGAVLLEAGIVDGMLGGASLPTAEILRASLEVVGMAEDAQIISGSFCMFLPAALPSGNDVLVFSDCAVVPDPDAGQLAAIAMNAVKVAKKVAGLDPVVAFLSFSTKGSAKHPKLDKVIAAKELLSRQLPDAAIDGELQADAAIIPEISARKAPQSAAGGRANILIFPDLNSGNISYKLVERLANVKALGVILEGFRKPVNDLSRGCSVDDVIDMMCVTALQTARFEKQ</sequence>
<dbReference type="InterPro" id="IPR002505">
    <property type="entry name" value="PTA_PTB"/>
</dbReference>